<dbReference type="SUPFAM" id="SSF55021">
    <property type="entry name" value="ACT-like"/>
    <property type="match status" value="1"/>
</dbReference>
<dbReference type="Proteomes" id="UP000812961">
    <property type="component" value="Unassembled WGS sequence"/>
</dbReference>
<name>A0ABS7G604_9BACT</name>
<keyword evidence="4" id="KW-1185">Reference proteome</keyword>
<dbReference type="InterPro" id="IPR018717">
    <property type="entry name" value="DUF2241"/>
</dbReference>
<dbReference type="EMBL" id="JAICCF010000001">
    <property type="protein sequence ID" value="MBW8683097.1"/>
    <property type="molecule type" value="Genomic_DNA"/>
</dbReference>
<evidence type="ECO:0000256" key="1">
    <source>
        <dbReference type="SAM" id="MobiDB-lite"/>
    </source>
</evidence>
<feature type="region of interest" description="Disordered" evidence="1">
    <location>
        <begin position="77"/>
        <end position="96"/>
    </location>
</feature>
<evidence type="ECO:0000313" key="3">
    <source>
        <dbReference type="EMBL" id="MBW8683097.1"/>
    </source>
</evidence>
<evidence type="ECO:0000313" key="4">
    <source>
        <dbReference type="Proteomes" id="UP000812961"/>
    </source>
</evidence>
<proteinExistence type="predicted"/>
<reference evidence="3 4" key="1">
    <citation type="submission" date="2021-08" db="EMBL/GenBank/DDBJ databases">
        <title>The genome sequence of Chitinophaga sp. B61.</title>
        <authorList>
            <person name="Zhang X."/>
        </authorList>
    </citation>
    <scope>NUCLEOTIDE SEQUENCE [LARGE SCALE GENOMIC DNA]</scope>
    <source>
        <strain evidence="3 4">B61</strain>
    </source>
</reference>
<sequence length="96" mass="10258">MAALKHLTPILQECHYVFVHISDVGSVPLSKVLCMFREKETVIAVMLEANAKASGLAFTHVAARITLEVPSALAKSSCRPDDAASLSVDPRRGVLG</sequence>
<dbReference type="Pfam" id="PF10000">
    <property type="entry name" value="ACT_3"/>
    <property type="match status" value="1"/>
</dbReference>
<dbReference type="Gene3D" id="3.30.2130.10">
    <property type="entry name" value="VC0802-like"/>
    <property type="match status" value="1"/>
</dbReference>
<organism evidence="3 4">
    <name type="scientific">Chitinophaga rhizophila</name>
    <dbReference type="NCBI Taxonomy" id="2866212"/>
    <lineage>
        <taxon>Bacteria</taxon>
        <taxon>Pseudomonadati</taxon>
        <taxon>Bacteroidota</taxon>
        <taxon>Chitinophagia</taxon>
        <taxon>Chitinophagales</taxon>
        <taxon>Chitinophagaceae</taxon>
        <taxon>Chitinophaga</taxon>
    </lineage>
</organism>
<gene>
    <name evidence="3" type="ORF">K1Y79_02010</name>
</gene>
<evidence type="ECO:0000259" key="2">
    <source>
        <dbReference type="Pfam" id="PF10000"/>
    </source>
</evidence>
<dbReference type="InterPro" id="IPR045865">
    <property type="entry name" value="ACT-like_dom_sf"/>
</dbReference>
<feature type="domain" description="DUF2241" evidence="2">
    <location>
        <begin position="4"/>
        <end position="62"/>
    </location>
</feature>
<comment type="caution">
    <text evidence="3">The sequence shown here is derived from an EMBL/GenBank/DDBJ whole genome shotgun (WGS) entry which is preliminary data.</text>
</comment>
<protein>
    <recommendedName>
        <fullName evidence="2">DUF2241 domain-containing protein</fullName>
    </recommendedName>
</protein>
<accession>A0ABS7G604</accession>